<proteinExistence type="predicted"/>
<organism evidence="2 3">
    <name type="scientific">Rotaria magnacalcarata</name>
    <dbReference type="NCBI Taxonomy" id="392030"/>
    <lineage>
        <taxon>Eukaryota</taxon>
        <taxon>Metazoa</taxon>
        <taxon>Spiralia</taxon>
        <taxon>Gnathifera</taxon>
        <taxon>Rotifera</taxon>
        <taxon>Eurotatoria</taxon>
        <taxon>Bdelloidea</taxon>
        <taxon>Philodinida</taxon>
        <taxon>Philodinidae</taxon>
        <taxon>Rotaria</taxon>
    </lineage>
</organism>
<comment type="caution">
    <text evidence="2">The sequence shown here is derived from an EMBL/GenBank/DDBJ whole genome shotgun (WGS) entry which is preliminary data.</text>
</comment>
<sequence length="29" mass="3358">MSRRKQMNPRAIKRDVSKDEDDNSIPAAK</sequence>
<feature type="non-terminal residue" evidence="2">
    <location>
        <position position="1"/>
    </location>
</feature>
<evidence type="ECO:0000256" key="1">
    <source>
        <dbReference type="SAM" id="MobiDB-lite"/>
    </source>
</evidence>
<dbReference type="AlphaFoldDB" id="A0A8S2UBA5"/>
<reference evidence="2" key="1">
    <citation type="submission" date="2021-02" db="EMBL/GenBank/DDBJ databases">
        <authorList>
            <person name="Nowell W R."/>
        </authorList>
    </citation>
    <scope>NUCLEOTIDE SEQUENCE</scope>
</reference>
<protein>
    <submittedName>
        <fullName evidence="2">Uncharacterized protein</fullName>
    </submittedName>
</protein>
<dbReference type="EMBL" id="CAJOBI010041723">
    <property type="protein sequence ID" value="CAF4327573.1"/>
    <property type="molecule type" value="Genomic_DNA"/>
</dbReference>
<accession>A0A8S2UBA5</accession>
<evidence type="ECO:0000313" key="3">
    <source>
        <dbReference type="Proteomes" id="UP000676336"/>
    </source>
</evidence>
<name>A0A8S2UBA5_9BILA</name>
<feature type="region of interest" description="Disordered" evidence="1">
    <location>
        <begin position="1"/>
        <end position="29"/>
    </location>
</feature>
<gene>
    <name evidence="2" type="ORF">SMN809_LOCUS27228</name>
</gene>
<evidence type="ECO:0000313" key="2">
    <source>
        <dbReference type="EMBL" id="CAF4327573.1"/>
    </source>
</evidence>
<dbReference type="Proteomes" id="UP000676336">
    <property type="component" value="Unassembled WGS sequence"/>
</dbReference>